<accession>A0A1Q2HLH1</accession>
<dbReference type="Gene3D" id="3.40.50.2000">
    <property type="entry name" value="Glycogen Phosphorylase B"/>
    <property type="match status" value="2"/>
</dbReference>
<keyword evidence="3" id="KW-0808">Transferase</keyword>
<dbReference type="STRING" id="1940790.L21SP3_00093"/>
<keyword evidence="3" id="KW-0328">Glycosyltransferase</keyword>
<reference evidence="4" key="1">
    <citation type="submission" date="2017-02" db="EMBL/GenBank/DDBJ databases">
        <title>Comparative genomics and description of representatives of a novel lineage of planctomycetes thriving in anoxic sediments.</title>
        <authorList>
            <person name="Spring S."/>
            <person name="Bunk B."/>
            <person name="Sproer C."/>
            <person name="Klenk H.-P."/>
        </authorList>
    </citation>
    <scope>NUCLEOTIDE SEQUENCE [LARGE SCALE GENOMIC DNA]</scope>
    <source>
        <strain evidence="4">L21-RPul-D3</strain>
    </source>
</reference>
<dbReference type="CDD" id="cd03801">
    <property type="entry name" value="GT4_PimA-like"/>
    <property type="match status" value="1"/>
</dbReference>
<evidence type="ECO:0000313" key="3">
    <source>
        <dbReference type="EMBL" id="AQQ08317.1"/>
    </source>
</evidence>
<organism evidence="3 4">
    <name type="scientific">Sedimentisphaera cyanobacteriorum</name>
    <dbReference type="NCBI Taxonomy" id="1940790"/>
    <lineage>
        <taxon>Bacteria</taxon>
        <taxon>Pseudomonadati</taxon>
        <taxon>Planctomycetota</taxon>
        <taxon>Phycisphaerae</taxon>
        <taxon>Sedimentisphaerales</taxon>
        <taxon>Sedimentisphaeraceae</taxon>
        <taxon>Sedimentisphaera</taxon>
    </lineage>
</organism>
<dbReference type="SUPFAM" id="SSF53756">
    <property type="entry name" value="UDP-Glycosyltransferase/glycogen phosphorylase"/>
    <property type="match status" value="1"/>
</dbReference>
<dbReference type="GO" id="GO:0016757">
    <property type="term" value="F:glycosyltransferase activity"/>
    <property type="evidence" value="ECO:0007669"/>
    <property type="project" value="UniProtKB-KW"/>
</dbReference>
<dbReference type="EC" id="2.4.1.-" evidence="3"/>
<protein>
    <submittedName>
        <fullName evidence="3">Glycosyltransferase KanE</fullName>
        <ecNumber evidence="3">2.4.1.-</ecNumber>
    </submittedName>
</protein>
<sequence>MINYEYPPLGGGAGIANRNLLKAFSARDDIEADLLTSFAGSGVREEHFSENIRLVKVGIEKKELHKWRKKEVVQWLWRAGSVHKEMVQKGSYDLSHCFFAFPSGFPAWLRKNKLPYIISLRGSDVPGYNSSLGLDYILLSSLFRRIWGSADRIAANSRGLKALAEKFYSSSPIEVIPNGVDRELFPHADRAFSSSRLKLLMVARLTYRKRVDIAIEALARLVEMGVDAELNIAGTGELTTDLKRLTAERKLHNRVNFLGAIDHSRLADVYSENHIYLMCSENEGMSNSVLEAISTGMPAVSSDCQGSEELIKQNGLLVRSQNPKIYADCLNKIYSSPELYRSMSLAAENIAKHYSIHAAGEKYIRLYRQTLQQ</sequence>
<dbReference type="InterPro" id="IPR028098">
    <property type="entry name" value="Glyco_trans_4-like_N"/>
</dbReference>
<evidence type="ECO:0000259" key="2">
    <source>
        <dbReference type="Pfam" id="PF13439"/>
    </source>
</evidence>
<evidence type="ECO:0000313" key="4">
    <source>
        <dbReference type="Proteomes" id="UP000188273"/>
    </source>
</evidence>
<keyword evidence="4" id="KW-1185">Reference proteome</keyword>
<gene>
    <name evidence="3" type="primary">kanE_1</name>
    <name evidence="3" type="ORF">L21SP3_00093</name>
</gene>
<dbReference type="InterPro" id="IPR001296">
    <property type="entry name" value="Glyco_trans_1"/>
</dbReference>
<dbReference type="PANTHER" id="PTHR45947:SF3">
    <property type="entry name" value="SULFOQUINOVOSYL TRANSFERASE SQD2"/>
    <property type="match status" value="1"/>
</dbReference>
<dbReference type="EMBL" id="CP019633">
    <property type="protein sequence ID" value="AQQ08317.1"/>
    <property type="molecule type" value="Genomic_DNA"/>
</dbReference>
<dbReference type="InterPro" id="IPR050194">
    <property type="entry name" value="Glycosyltransferase_grp1"/>
</dbReference>
<dbReference type="Proteomes" id="UP000188273">
    <property type="component" value="Chromosome"/>
</dbReference>
<dbReference type="AlphaFoldDB" id="A0A1Q2HLH1"/>
<dbReference type="Pfam" id="PF00534">
    <property type="entry name" value="Glycos_transf_1"/>
    <property type="match status" value="1"/>
</dbReference>
<dbReference type="KEGG" id="pbu:L21SP3_00093"/>
<feature type="domain" description="Glycosyltransferase subfamily 4-like N-terminal" evidence="2">
    <location>
        <begin position="11"/>
        <end position="183"/>
    </location>
</feature>
<feature type="domain" description="Glycosyl transferase family 1" evidence="1">
    <location>
        <begin position="193"/>
        <end position="348"/>
    </location>
</feature>
<dbReference type="PANTHER" id="PTHR45947">
    <property type="entry name" value="SULFOQUINOVOSYL TRANSFERASE SQD2"/>
    <property type="match status" value="1"/>
</dbReference>
<name>A0A1Q2HLH1_9BACT</name>
<proteinExistence type="predicted"/>
<dbReference type="Pfam" id="PF13439">
    <property type="entry name" value="Glyco_transf_4"/>
    <property type="match status" value="1"/>
</dbReference>
<evidence type="ECO:0000259" key="1">
    <source>
        <dbReference type="Pfam" id="PF00534"/>
    </source>
</evidence>